<comment type="caution">
    <text evidence="2">The sequence shown here is derived from an EMBL/GenBank/DDBJ whole genome shotgun (WGS) entry which is preliminary data.</text>
</comment>
<reference evidence="2" key="1">
    <citation type="submission" date="2022-03" db="EMBL/GenBank/DDBJ databases">
        <authorList>
            <person name="Lindestad O."/>
        </authorList>
    </citation>
    <scope>NUCLEOTIDE SEQUENCE</scope>
</reference>
<evidence type="ECO:0000256" key="1">
    <source>
        <dbReference type="SAM" id="MobiDB-lite"/>
    </source>
</evidence>
<accession>A0A8S4QY78</accession>
<keyword evidence="3" id="KW-1185">Reference proteome</keyword>
<evidence type="ECO:0000313" key="3">
    <source>
        <dbReference type="Proteomes" id="UP000838756"/>
    </source>
</evidence>
<feature type="region of interest" description="Disordered" evidence="1">
    <location>
        <begin position="176"/>
        <end position="197"/>
    </location>
</feature>
<sequence>MSQGPTRRSSVTSQHEPTRRLRGGYSESETVNPLFRLKRGKKQDGLLGSNLVGSERRSSEEVSSIGDIDRRKERSRVKDVFGGRRGKHEIKVESQKKERVQKAAYGRSEEDGAEEMWSSSESSGSLLCSLAPAWLTARRRRRRAAPPGEWAVTVAGSCPAALPNDVEMRLRFPDPYRRSTAPTLTPQAKPQPPPPSCPRAVECGAQCSQGGRTRRVLDDASRLTLTVKKEASGKISKYEKDVKLFSLDGALSFHTNCG</sequence>
<proteinExistence type="predicted"/>
<protein>
    <submittedName>
        <fullName evidence="2">Jg14582 protein</fullName>
    </submittedName>
</protein>
<organism evidence="2 3">
    <name type="scientific">Pararge aegeria aegeria</name>
    <dbReference type="NCBI Taxonomy" id="348720"/>
    <lineage>
        <taxon>Eukaryota</taxon>
        <taxon>Metazoa</taxon>
        <taxon>Ecdysozoa</taxon>
        <taxon>Arthropoda</taxon>
        <taxon>Hexapoda</taxon>
        <taxon>Insecta</taxon>
        <taxon>Pterygota</taxon>
        <taxon>Neoptera</taxon>
        <taxon>Endopterygota</taxon>
        <taxon>Lepidoptera</taxon>
        <taxon>Glossata</taxon>
        <taxon>Ditrysia</taxon>
        <taxon>Papilionoidea</taxon>
        <taxon>Nymphalidae</taxon>
        <taxon>Satyrinae</taxon>
        <taxon>Satyrini</taxon>
        <taxon>Parargina</taxon>
        <taxon>Pararge</taxon>
    </lineage>
</organism>
<feature type="region of interest" description="Disordered" evidence="1">
    <location>
        <begin position="93"/>
        <end position="119"/>
    </location>
</feature>
<dbReference type="AlphaFoldDB" id="A0A8S4QY78"/>
<evidence type="ECO:0000313" key="2">
    <source>
        <dbReference type="EMBL" id="CAH2227177.1"/>
    </source>
</evidence>
<dbReference type="Proteomes" id="UP000838756">
    <property type="component" value="Unassembled WGS sequence"/>
</dbReference>
<name>A0A8S4QY78_9NEOP</name>
<feature type="region of interest" description="Disordered" evidence="1">
    <location>
        <begin position="1"/>
        <end position="74"/>
    </location>
</feature>
<feature type="compositionally biased region" description="Polar residues" evidence="1">
    <location>
        <begin position="1"/>
        <end position="15"/>
    </location>
</feature>
<dbReference type="EMBL" id="CAKXAJ010022607">
    <property type="protein sequence ID" value="CAH2227177.1"/>
    <property type="molecule type" value="Genomic_DNA"/>
</dbReference>
<gene>
    <name evidence="2" type="primary">jg14582</name>
    <name evidence="2" type="ORF">PAEG_LOCUS7706</name>
</gene>
<dbReference type="OrthoDB" id="6927566at2759"/>